<organism evidence="3 4">
    <name type="scientific">Albugo candida</name>
    <dbReference type="NCBI Taxonomy" id="65357"/>
    <lineage>
        <taxon>Eukaryota</taxon>
        <taxon>Sar</taxon>
        <taxon>Stramenopiles</taxon>
        <taxon>Oomycota</taxon>
        <taxon>Peronosporomycetes</taxon>
        <taxon>Albuginales</taxon>
        <taxon>Albuginaceae</taxon>
        <taxon>Albugo</taxon>
    </lineage>
</organism>
<keyword evidence="2" id="KW-0812">Transmembrane</keyword>
<feature type="transmembrane region" description="Helical" evidence="2">
    <location>
        <begin position="95"/>
        <end position="114"/>
    </location>
</feature>
<keyword evidence="4" id="KW-1185">Reference proteome</keyword>
<protein>
    <submittedName>
        <fullName evidence="3">Uncharacterized protein</fullName>
    </submittedName>
</protein>
<reference evidence="3 4" key="1">
    <citation type="submission" date="2012-05" db="EMBL/GenBank/DDBJ databases">
        <title>Recombination and specialization in a pathogen metapopulation.</title>
        <authorList>
            <person name="Gardiner A."/>
            <person name="Kemen E."/>
            <person name="Schultz-Larsen T."/>
            <person name="MacLean D."/>
            <person name="Van Oosterhout C."/>
            <person name="Jones J.D.G."/>
        </authorList>
    </citation>
    <scope>NUCLEOTIDE SEQUENCE [LARGE SCALE GENOMIC DNA]</scope>
    <source>
        <strain evidence="3 4">Ac Nc2</strain>
    </source>
</reference>
<evidence type="ECO:0000313" key="3">
    <source>
        <dbReference type="EMBL" id="CCI44710.1"/>
    </source>
</evidence>
<dbReference type="EMBL" id="CAIX01000077">
    <property type="protein sequence ID" value="CCI44710.1"/>
    <property type="molecule type" value="Genomic_DNA"/>
</dbReference>
<name>A0A024GCX2_9STRA</name>
<keyword evidence="2" id="KW-0472">Membrane</keyword>
<dbReference type="OrthoDB" id="164285at2759"/>
<dbReference type="InParanoid" id="A0A024GCX2"/>
<gene>
    <name evidence="3" type="ORF">BN9_055340</name>
</gene>
<evidence type="ECO:0000256" key="2">
    <source>
        <dbReference type="SAM" id="Phobius"/>
    </source>
</evidence>
<accession>A0A024GCX2</accession>
<comment type="caution">
    <text evidence="3">The sequence shown here is derived from an EMBL/GenBank/DDBJ whole genome shotgun (WGS) entry which is preliminary data.</text>
</comment>
<feature type="region of interest" description="Disordered" evidence="1">
    <location>
        <begin position="166"/>
        <end position="195"/>
    </location>
</feature>
<evidence type="ECO:0000313" key="4">
    <source>
        <dbReference type="Proteomes" id="UP000053237"/>
    </source>
</evidence>
<feature type="transmembrane region" description="Helical" evidence="2">
    <location>
        <begin position="58"/>
        <end position="75"/>
    </location>
</feature>
<sequence>MLRHLSFCGFLSVLIALFTIPSAFLYPFNLQNGNNALILRLVSNFLIIITSNCASSRLFSVRCAVVLLAVVWAAYQSEKNILLPSDNNDIEKAIFLAALVLINSFLCTLALDRSESRKSALRKRLREFYARHNPKKMDFVDNLMEKYKGREEELFQRLHEKYNGFPSFQSEQHEPKATGEMEDPSASPRGYVPPLLQSQYDNGLREAIEDAKRAQEQRVQNRIAKLPGRMVLMAKMKREI</sequence>
<dbReference type="STRING" id="65357.A0A024GCX2"/>
<keyword evidence="2" id="KW-1133">Transmembrane helix</keyword>
<feature type="transmembrane region" description="Helical" evidence="2">
    <location>
        <begin position="35"/>
        <end position="51"/>
    </location>
</feature>
<evidence type="ECO:0000256" key="1">
    <source>
        <dbReference type="SAM" id="MobiDB-lite"/>
    </source>
</evidence>
<dbReference type="AlphaFoldDB" id="A0A024GCX2"/>
<proteinExistence type="predicted"/>
<dbReference type="Proteomes" id="UP000053237">
    <property type="component" value="Unassembled WGS sequence"/>
</dbReference>